<evidence type="ECO:0000259" key="1">
    <source>
        <dbReference type="PROSITE" id="PS50851"/>
    </source>
</evidence>
<dbReference type="GO" id="GO:0005829">
    <property type="term" value="C:cytosol"/>
    <property type="evidence" value="ECO:0007669"/>
    <property type="project" value="TreeGrafter"/>
</dbReference>
<dbReference type="SUPFAM" id="SSF50341">
    <property type="entry name" value="CheW-like"/>
    <property type="match status" value="1"/>
</dbReference>
<dbReference type="InterPro" id="IPR036061">
    <property type="entry name" value="CheW-like_dom_sf"/>
</dbReference>
<dbReference type="PANTHER" id="PTHR22617:SF23">
    <property type="entry name" value="CHEMOTAXIS PROTEIN CHEW"/>
    <property type="match status" value="1"/>
</dbReference>
<dbReference type="OrthoDB" id="9794382at2"/>
<dbReference type="InterPro" id="IPR002545">
    <property type="entry name" value="CheW-lke_dom"/>
</dbReference>
<comment type="caution">
    <text evidence="2">The sequence shown here is derived from an EMBL/GenBank/DDBJ whole genome shotgun (WGS) entry which is preliminary data.</text>
</comment>
<gene>
    <name evidence="2" type="primary">cheW_2</name>
    <name evidence="2" type="ORF">LF1_49430</name>
</gene>
<dbReference type="EMBL" id="VRLW01000001">
    <property type="protein sequence ID" value="KAA1262379.1"/>
    <property type="molecule type" value="Genomic_DNA"/>
</dbReference>
<dbReference type="SMART" id="SM00260">
    <property type="entry name" value="CheW"/>
    <property type="match status" value="1"/>
</dbReference>
<organism evidence="2 3">
    <name type="scientific">Rubripirellula obstinata</name>
    <dbReference type="NCBI Taxonomy" id="406547"/>
    <lineage>
        <taxon>Bacteria</taxon>
        <taxon>Pseudomonadati</taxon>
        <taxon>Planctomycetota</taxon>
        <taxon>Planctomycetia</taxon>
        <taxon>Pirellulales</taxon>
        <taxon>Pirellulaceae</taxon>
        <taxon>Rubripirellula</taxon>
    </lineage>
</organism>
<dbReference type="Pfam" id="PF01584">
    <property type="entry name" value="CheW"/>
    <property type="match status" value="1"/>
</dbReference>
<protein>
    <submittedName>
        <fullName evidence="2">Chemotaxis protein CheW</fullName>
    </submittedName>
</protein>
<dbReference type="InterPro" id="IPR039315">
    <property type="entry name" value="CheW"/>
</dbReference>
<dbReference type="RefSeq" id="WP_068264709.1">
    <property type="nucleotide sequence ID" value="NZ_LWSK01000067.1"/>
</dbReference>
<feature type="domain" description="CheW-like" evidence="1">
    <location>
        <begin position="20"/>
        <end position="160"/>
    </location>
</feature>
<name>A0A5B1CR92_9BACT</name>
<sequence length="170" mass="18891">MNAPNGPNTDLSQQVRRTDMEQFVEFEVHGQRYAFPIGKIREIVMLQNVTPTPQVAAYVDGVSNLRGSIIPILNLRVLFGFDAKPVDDETRTIVVNVGDKTMGCTVDAVNQVLRVEKDSIGPAPETITADGRNYISNFVKVDDRLVIVLDVDQLLSIENLEHIKDVDLTL</sequence>
<dbReference type="Gene3D" id="2.30.30.40">
    <property type="entry name" value="SH3 Domains"/>
    <property type="match status" value="1"/>
</dbReference>
<dbReference type="GO" id="GO:0006935">
    <property type="term" value="P:chemotaxis"/>
    <property type="evidence" value="ECO:0007669"/>
    <property type="project" value="InterPro"/>
</dbReference>
<evidence type="ECO:0000313" key="2">
    <source>
        <dbReference type="EMBL" id="KAA1262379.1"/>
    </source>
</evidence>
<dbReference type="GO" id="GO:0007165">
    <property type="term" value="P:signal transduction"/>
    <property type="evidence" value="ECO:0007669"/>
    <property type="project" value="InterPro"/>
</dbReference>
<dbReference type="Gene3D" id="2.40.50.180">
    <property type="entry name" value="CheA-289, Domain 4"/>
    <property type="match status" value="1"/>
</dbReference>
<dbReference type="Proteomes" id="UP000322699">
    <property type="component" value="Unassembled WGS sequence"/>
</dbReference>
<reference evidence="2 3" key="1">
    <citation type="submission" date="2019-08" db="EMBL/GenBank/DDBJ databases">
        <title>Deep-cultivation of Planctomycetes and their phenomic and genomic characterization uncovers novel biology.</title>
        <authorList>
            <person name="Wiegand S."/>
            <person name="Jogler M."/>
            <person name="Boedeker C."/>
            <person name="Pinto D."/>
            <person name="Vollmers J."/>
            <person name="Rivas-Marin E."/>
            <person name="Kohn T."/>
            <person name="Peeters S.H."/>
            <person name="Heuer A."/>
            <person name="Rast P."/>
            <person name="Oberbeckmann S."/>
            <person name="Bunk B."/>
            <person name="Jeske O."/>
            <person name="Meyerdierks A."/>
            <person name="Storesund J.E."/>
            <person name="Kallscheuer N."/>
            <person name="Luecker S."/>
            <person name="Lage O.M."/>
            <person name="Pohl T."/>
            <person name="Merkel B.J."/>
            <person name="Hornburger P."/>
            <person name="Mueller R.-W."/>
            <person name="Bruemmer F."/>
            <person name="Labrenz M."/>
            <person name="Spormann A.M."/>
            <person name="Op Den Camp H."/>
            <person name="Overmann J."/>
            <person name="Amann R."/>
            <person name="Jetten M.S.M."/>
            <person name="Mascher T."/>
            <person name="Medema M.H."/>
            <person name="Devos D.P."/>
            <person name="Kaster A.-K."/>
            <person name="Ovreas L."/>
            <person name="Rohde M."/>
            <person name="Galperin M.Y."/>
            <person name="Jogler C."/>
        </authorList>
    </citation>
    <scope>NUCLEOTIDE SEQUENCE [LARGE SCALE GENOMIC DNA]</scope>
    <source>
        <strain evidence="2 3">LF1</strain>
    </source>
</reference>
<keyword evidence="3" id="KW-1185">Reference proteome</keyword>
<dbReference type="AlphaFoldDB" id="A0A5B1CR92"/>
<proteinExistence type="predicted"/>
<accession>A0A5B1CR92</accession>
<evidence type="ECO:0000313" key="3">
    <source>
        <dbReference type="Proteomes" id="UP000322699"/>
    </source>
</evidence>
<dbReference type="PROSITE" id="PS50851">
    <property type="entry name" value="CHEW"/>
    <property type="match status" value="1"/>
</dbReference>
<dbReference type="PANTHER" id="PTHR22617">
    <property type="entry name" value="CHEMOTAXIS SENSOR HISTIDINE KINASE-RELATED"/>
    <property type="match status" value="1"/>
</dbReference>